<accession>A0A8S5R848</accession>
<protein>
    <submittedName>
        <fullName evidence="1">Uncharacterized protein</fullName>
    </submittedName>
</protein>
<proteinExistence type="predicted"/>
<evidence type="ECO:0000313" key="1">
    <source>
        <dbReference type="EMBL" id="DAE27306.1"/>
    </source>
</evidence>
<reference evidence="1" key="1">
    <citation type="journal article" date="2021" name="Proc. Natl. Acad. Sci. U.S.A.">
        <title>A Catalog of Tens of Thousands of Viruses from Human Metagenomes Reveals Hidden Associations with Chronic Diseases.</title>
        <authorList>
            <person name="Tisza M.J."/>
            <person name="Buck C.B."/>
        </authorList>
    </citation>
    <scope>NUCLEOTIDE SEQUENCE</scope>
    <source>
        <strain evidence="1">Ct8MV80</strain>
    </source>
</reference>
<sequence>MFSSNRRMILGLTINYIHSAHQFNMLITRSLAHLGQVEPIVLNPPIQILNIIYLFLYHLQLPLHSSMLLQKLKLEVRLLPI</sequence>
<name>A0A8S5R848_9VIRU</name>
<dbReference type="EMBL" id="BK015835">
    <property type="protein sequence ID" value="DAE27306.1"/>
    <property type="molecule type" value="Genomic_DNA"/>
</dbReference>
<organism evidence="1">
    <name type="scientific">virus sp. ct8MV80</name>
    <dbReference type="NCBI Taxonomy" id="2826793"/>
    <lineage>
        <taxon>Viruses</taxon>
    </lineage>
</organism>